<proteinExistence type="predicted"/>
<evidence type="ECO:0000259" key="1">
    <source>
        <dbReference type="Pfam" id="PF23343"/>
    </source>
</evidence>
<protein>
    <recommendedName>
        <fullName evidence="1">Replication-associated protein ORF2/G2P domain-containing protein</fullName>
    </recommendedName>
</protein>
<dbReference type="Pfam" id="PF23343">
    <property type="entry name" value="REP_ORF2-G2P"/>
    <property type="match status" value="1"/>
</dbReference>
<accession>A0A0F9K0D1</accession>
<comment type="caution">
    <text evidence="2">The sequence shown here is derived from an EMBL/GenBank/DDBJ whole genome shotgun (WGS) entry which is preliminary data.</text>
</comment>
<sequence>MTLLVYMKYYKIYINKFYPEIFGVKLYGIGTSYSIRSLKRRLKSNKIRFGLHITLTYNDANVEKASGNDIRKLINRIRQSSRNIMKEKYSPDNFKYVWKREFGKLNERIHYHLLVESPYFLSKETIEKYWDKGFINLREIENRKEMKQYIQKYIVKTIAGTERGRDWSVSRSIKPLKTKKWILLGVLNEVDYYRFKSVSSKRILFYGLAAYYYMKAKKNKFMALFIRD</sequence>
<dbReference type="AlphaFoldDB" id="A0A0F9K0D1"/>
<reference evidence="2" key="1">
    <citation type="journal article" date="2015" name="Nature">
        <title>Complex archaea that bridge the gap between prokaryotes and eukaryotes.</title>
        <authorList>
            <person name="Spang A."/>
            <person name="Saw J.H."/>
            <person name="Jorgensen S.L."/>
            <person name="Zaremba-Niedzwiedzka K."/>
            <person name="Martijn J."/>
            <person name="Lind A.E."/>
            <person name="van Eijk R."/>
            <person name="Schleper C."/>
            <person name="Guy L."/>
            <person name="Ettema T.J."/>
        </authorList>
    </citation>
    <scope>NUCLEOTIDE SEQUENCE</scope>
</reference>
<dbReference type="InterPro" id="IPR056906">
    <property type="entry name" value="ORF2/G2P_dom"/>
</dbReference>
<dbReference type="EMBL" id="LAZR01008976">
    <property type="protein sequence ID" value="KKM75433.1"/>
    <property type="molecule type" value="Genomic_DNA"/>
</dbReference>
<evidence type="ECO:0000313" key="2">
    <source>
        <dbReference type="EMBL" id="KKM75433.1"/>
    </source>
</evidence>
<organism evidence="2">
    <name type="scientific">marine sediment metagenome</name>
    <dbReference type="NCBI Taxonomy" id="412755"/>
    <lineage>
        <taxon>unclassified sequences</taxon>
        <taxon>metagenomes</taxon>
        <taxon>ecological metagenomes</taxon>
    </lineage>
</organism>
<feature type="domain" description="Replication-associated protein ORF2/G2P" evidence="1">
    <location>
        <begin position="52"/>
        <end position="157"/>
    </location>
</feature>
<gene>
    <name evidence="2" type="ORF">LCGC14_1390210</name>
</gene>
<name>A0A0F9K0D1_9ZZZZ</name>